<evidence type="ECO:0000256" key="1">
    <source>
        <dbReference type="ARBA" id="ARBA00022884"/>
    </source>
</evidence>
<sequence>MPKNTLYVTGFTKESKAADLAPDFEKYGELVRLDIPPPRTDDGEKYAFVEYKNPEDCEKALELDGKQLPYAMKDGLVVQLARSDPYSARRGYRNGPRYRRGGYGGRGGGAAPGYGYGGPYPPPRGRGGYGYPGYGYERGGYGGGGYGGAYPARPGREPYYGGYGGPYGREAYGYRGYDDYRAGPDDRDPGYDPRDRYHNAGRRDGSDRNYENGGRPADAYPREGPREEGHDGDRGERGDRGDREEYGRGRFSRSASPKRERSRSRSPSR</sequence>
<dbReference type="GO" id="GO:0061574">
    <property type="term" value="C:ASAP complex"/>
    <property type="evidence" value="ECO:0007669"/>
    <property type="project" value="TreeGrafter"/>
</dbReference>
<dbReference type="GO" id="GO:0005737">
    <property type="term" value="C:cytoplasm"/>
    <property type="evidence" value="ECO:0007669"/>
    <property type="project" value="TreeGrafter"/>
</dbReference>
<evidence type="ECO:0000313" key="5">
    <source>
        <dbReference type="EMBL" id="SGZ57176.1"/>
    </source>
</evidence>
<evidence type="ECO:0000313" key="6">
    <source>
        <dbReference type="Proteomes" id="UP000182259"/>
    </source>
</evidence>
<dbReference type="Proteomes" id="UP000182259">
    <property type="component" value="Chromosome V"/>
</dbReference>
<evidence type="ECO:0000259" key="4">
    <source>
        <dbReference type="PROSITE" id="PS50102"/>
    </source>
</evidence>
<feature type="region of interest" description="Disordered" evidence="3">
    <location>
        <begin position="88"/>
        <end position="113"/>
    </location>
</feature>
<gene>
    <name evidence="5" type="ORF">SAMEA4029009_CIC11G00000003272</name>
</gene>
<keyword evidence="1 2" id="KW-0694">RNA-binding</keyword>
<dbReference type="InterPro" id="IPR035979">
    <property type="entry name" value="RBD_domain_sf"/>
</dbReference>
<dbReference type="PANTHER" id="PTHR15481">
    <property type="entry name" value="RIBONUCLEIC ACID BINDING PROTEIN S1"/>
    <property type="match status" value="1"/>
</dbReference>
<dbReference type="InterPro" id="IPR012677">
    <property type="entry name" value="Nucleotide-bd_a/b_plait_sf"/>
</dbReference>
<dbReference type="GO" id="GO:0005654">
    <property type="term" value="C:nucleoplasm"/>
    <property type="evidence" value="ECO:0007669"/>
    <property type="project" value="TreeGrafter"/>
</dbReference>
<dbReference type="Pfam" id="PF00076">
    <property type="entry name" value="RRM_1"/>
    <property type="match status" value="1"/>
</dbReference>
<reference evidence="5 6" key="1">
    <citation type="submission" date="2016-10" db="EMBL/GenBank/DDBJ databases">
        <authorList>
            <person name="de Groot N.N."/>
        </authorList>
    </citation>
    <scope>NUCLEOTIDE SEQUENCE [LARGE SCALE GENOMIC DNA]</scope>
    <source>
        <strain evidence="5 6">PYCC 4715</strain>
    </source>
</reference>
<feature type="compositionally biased region" description="Gly residues" evidence="3">
    <location>
        <begin position="101"/>
        <end position="113"/>
    </location>
</feature>
<evidence type="ECO:0000256" key="2">
    <source>
        <dbReference type="PROSITE-ProRule" id="PRU00176"/>
    </source>
</evidence>
<feature type="domain" description="RRM" evidence="4">
    <location>
        <begin position="4"/>
        <end position="83"/>
    </location>
</feature>
<dbReference type="GO" id="GO:0003723">
    <property type="term" value="F:RNA binding"/>
    <property type="evidence" value="ECO:0007669"/>
    <property type="project" value="UniProtKB-UniRule"/>
</dbReference>
<proteinExistence type="predicted"/>
<name>A0A1L0DMU3_9ASCO</name>
<feature type="region of interest" description="Disordered" evidence="3">
    <location>
        <begin position="162"/>
        <end position="269"/>
    </location>
</feature>
<feature type="compositionally biased region" description="Basic residues" evidence="3">
    <location>
        <begin position="260"/>
        <end position="269"/>
    </location>
</feature>
<protein>
    <submittedName>
        <fullName evidence="5">CIC11C00000003272</fullName>
    </submittedName>
</protein>
<dbReference type="GO" id="GO:0000398">
    <property type="term" value="P:mRNA splicing, via spliceosome"/>
    <property type="evidence" value="ECO:0007669"/>
    <property type="project" value="TreeGrafter"/>
</dbReference>
<organism evidence="5 6">
    <name type="scientific">Sungouiella intermedia</name>
    <dbReference type="NCBI Taxonomy" id="45354"/>
    <lineage>
        <taxon>Eukaryota</taxon>
        <taxon>Fungi</taxon>
        <taxon>Dikarya</taxon>
        <taxon>Ascomycota</taxon>
        <taxon>Saccharomycotina</taxon>
        <taxon>Pichiomycetes</taxon>
        <taxon>Metschnikowiaceae</taxon>
        <taxon>Sungouiella</taxon>
    </lineage>
</organism>
<dbReference type="SUPFAM" id="SSF54928">
    <property type="entry name" value="RNA-binding domain, RBD"/>
    <property type="match status" value="1"/>
</dbReference>
<dbReference type="PROSITE" id="PS50102">
    <property type="entry name" value="RRM"/>
    <property type="match status" value="1"/>
</dbReference>
<feature type="compositionally biased region" description="Basic and acidic residues" evidence="3">
    <location>
        <begin position="176"/>
        <end position="210"/>
    </location>
</feature>
<dbReference type="InterPro" id="IPR000504">
    <property type="entry name" value="RRM_dom"/>
</dbReference>
<dbReference type="SMART" id="SM00360">
    <property type="entry name" value="RRM"/>
    <property type="match status" value="1"/>
</dbReference>
<dbReference type="EMBL" id="LT635768">
    <property type="protein sequence ID" value="SGZ57176.1"/>
    <property type="molecule type" value="Genomic_DNA"/>
</dbReference>
<accession>A0A1L0DMU3</accession>
<evidence type="ECO:0000256" key="3">
    <source>
        <dbReference type="SAM" id="MobiDB-lite"/>
    </source>
</evidence>
<dbReference type="AlphaFoldDB" id="A0A1L0DMU3"/>
<dbReference type="Gene3D" id="3.30.70.330">
    <property type="match status" value="1"/>
</dbReference>
<feature type="compositionally biased region" description="Basic residues" evidence="3">
    <location>
        <begin position="90"/>
        <end position="100"/>
    </location>
</feature>
<feature type="compositionally biased region" description="Basic and acidic residues" evidence="3">
    <location>
        <begin position="220"/>
        <end position="248"/>
    </location>
</feature>
<dbReference type="PANTHER" id="PTHR15481:SF0">
    <property type="entry name" value="LD23870P-RELATED"/>
    <property type="match status" value="1"/>
</dbReference>